<keyword evidence="2" id="KW-1003">Cell membrane</keyword>
<accession>A0A8J2L1S3</accession>
<evidence type="ECO:0000256" key="1">
    <source>
        <dbReference type="ARBA" id="ARBA00004651"/>
    </source>
</evidence>
<dbReference type="PANTHER" id="PTHR42643">
    <property type="entry name" value="IONOTROPIC RECEPTOR 20A-RELATED"/>
    <property type="match status" value="1"/>
</dbReference>
<dbReference type="Proteomes" id="UP000708208">
    <property type="component" value="Unassembled WGS sequence"/>
</dbReference>
<gene>
    <name evidence="9" type="ORF">AFUS01_LOCUS34054</name>
</gene>
<dbReference type="EMBL" id="CAJVCH010530822">
    <property type="protein sequence ID" value="CAG7823863.1"/>
    <property type="molecule type" value="Genomic_DNA"/>
</dbReference>
<keyword evidence="5 8" id="KW-0472">Membrane</keyword>
<feature type="transmembrane region" description="Helical" evidence="8">
    <location>
        <begin position="34"/>
        <end position="54"/>
    </location>
</feature>
<keyword evidence="3 8" id="KW-0812">Transmembrane</keyword>
<keyword evidence="10" id="KW-1185">Reference proteome</keyword>
<evidence type="ECO:0000256" key="2">
    <source>
        <dbReference type="ARBA" id="ARBA00022475"/>
    </source>
</evidence>
<evidence type="ECO:0000256" key="4">
    <source>
        <dbReference type="ARBA" id="ARBA00022989"/>
    </source>
</evidence>
<evidence type="ECO:0000256" key="3">
    <source>
        <dbReference type="ARBA" id="ARBA00022692"/>
    </source>
</evidence>
<comment type="caution">
    <text evidence="9">The sequence shown here is derived from an EMBL/GenBank/DDBJ whole genome shotgun (WGS) entry which is preliminary data.</text>
</comment>
<keyword evidence="4 8" id="KW-1133">Transmembrane helix</keyword>
<organism evidence="9 10">
    <name type="scientific">Allacma fusca</name>
    <dbReference type="NCBI Taxonomy" id="39272"/>
    <lineage>
        <taxon>Eukaryota</taxon>
        <taxon>Metazoa</taxon>
        <taxon>Ecdysozoa</taxon>
        <taxon>Arthropoda</taxon>
        <taxon>Hexapoda</taxon>
        <taxon>Collembola</taxon>
        <taxon>Symphypleona</taxon>
        <taxon>Sminthuridae</taxon>
        <taxon>Allacma</taxon>
    </lineage>
</organism>
<name>A0A8J2L1S3_9HEXA</name>
<keyword evidence="7" id="KW-0325">Glycoprotein</keyword>
<sequence>MKSKETLSIAFDRHMEQNIIAALLEQEVKHPSKGSLKIVFLSWLFVSLVITTAYRSKLFGLLTFPSTPAQPQTFLDLAQSQFTWGLESAAVGSSAHNFFLTSPSPLYKLIYDSMEFEESSKECFMRAVQSNFACLTFNGQAEYIILRNYSSKSGRVPLKLSPDSVAFAMPAIAMRKRALYRTNFDRVIECTRE</sequence>
<evidence type="ECO:0000256" key="6">
    <source>
        <dbReference type="ARBA" id="ARBA00023170"/>
    </source>
</evidence>
<evidence type="ECO:0000256" key="7">
    <source>
        <dbReference type="ARBA" id="ARBA00023180"/>
    </source>
</evidence>
<proteinExistence type="predicted"/>
<keyword evidence="6" id="KW-0675">Receptor</keyword>
<dbReference type="AlphaFoldDB" id="A0A8J2L1S3"/>
<protein>
    <submittedName>
        <fullName evidence="9">Uncharacterized protein</fullName>
    </submittedName>
</protein>
<dbReference type="OrthoDB" id="6373973at2759"/>
<comment type="subcellular location">
    <subcellularLocation>
        <location evidence="1">Cell membrane</location>
        <topology evidence="1">Multi-pass membrane protein</topology>
    </subcellularLocation>
</comment>
<evidence type="ECO:0000313" key="9">
    <source>
        <dbReference type="EMBL" id="CAG7823863.1"/>
    </source>
</evidence>
<dbReference type="InterPro" id="IPR052192">
    <property type="entry name" value="Insect_Ionotropic_Sensory_Rcpt"/>
</dbReference>
<evidence type="ECO:0000256" key="5">
    <source>
        <dbReference type="ARBA" id="ARBA00023136"/>
    </source>
</evidence>
<reference evidence="9" key="1">
    <citation type="submission" date="2021-06" db="EMBL/GenBank/DDBJ databases">
        <authorList>
            <person name="Hodson N. C."/>
            <person name="Mongue J. A."/>
            <person name="Jaron S. K."/>
        </authorList>
    </citation>
    <scope>NUCLEOTIDE SEQUENCE</scope>
</reference>
<dbReference type="GO" id="GO:0005886">
    <property type="term" value="C:plasma membrane"/>
    <property type="evidence" value="ECO:0007669"/>
    <property type="project" value="UniProtKB-SubCell"/>
</dbReference>
<feature type="non-terminal residue" evidence="9">
    <location>
        <position position="193"/>
    </location>
</feature>
<evidence type="ECO:0000256" key="8">
    <source>
        <dbReference type="SAM" id="Phobius"/>
    </source>
</evidence>
<dbReference type="PANTHER" id="PTHR42643:SF24">
    <property type="entry name" value="IONOTROPIC RECEPTOR 60A"/>
    <property type="match status" value="1"/>
</dbReference>
<evidence type="ECO:0000313" key="10">
    <source>
        <dbReference type="Proteomes" id="UP000708208"/>
    </source>
</evidence>